<dbReference type="InterPro" id="IPR050167">
    <property type="entry name" value="Ser_Thr_protein_kinase"/>
</dbReference>
<dbReference type="PANTHER" id="PTHR23257:SF969">
    <property type="entry name" value="INTEGRIN-LINKED PROTEIN KINASE"/>
    <property type="match status" value="1"/>
</dbReference>
<evidence type="ECO:0000313" key="7">
    <source>
        <dbReference type="Proteomes" id="UP000001542"/>
    </source>
</evidence>
<dbReference type="GO" id="GO:0004674">
    <property type="term" value="F:protein serine/threonine kinase activity"/>
    <property type="evidence" value="ECO:0007669"/>
    <property type="project" value="UniProtKB-KW"/>
</dbReference>
<evidence type="ECO:0000313" key="6">
    <source>
        <dbReference type="EMBL" id="EAY22545.1"/>
    </source>
</evidence>
<keyword evidence="7" id="KW-1185">Reference proteome</keyword>
<accession>A2DAP2</accession>
<keyword evidence="6" id="KW-0418">Kinase</keyword>
<reference evidence="6" key="2">
    <citation type="journal article" date="2007" name="Science">
        <title>Draft genome sequence of the sexually transmitted pathogen Trichomonas vaginalis.</title>
        <authorList>
            <person name="Carlton J.M."/>
            <person name="Hirt R.P."/>
            <person name="Silva J.C."/>
            <person name="Delcher A.L."/>
            <person name="Schatz M."/>
            <person name="Zhao Q."/>
            <person name="Wortman J.R."/>
            <person name="Bidwell S.L."/>
            <person name="Alsmark U.C.M."/>
            <person name="Besteiro S."/>
            <person name="Sicheritz-Ponten T."/>
            <person name="Noel C.J."/>
            <person name="Dacks J.B."/>
            <person name="Foster P.G."/>
            <person name="Simillion C."/>
            <person name="Van de Peer Y."/>
            <person name="Miranda-Saavedra D."/>
            <person name="Barton G.J."/>
            <person name="Westrop G.D."/>
            <person name="Mueller S."/>
            <person name="Dessi D."/>
            <person name="Fiori P.L."/>
            <person name="Ren Q."/>
            <person name="Paulsen I."/>
            <person name="Zhang H."/>
            <person name="Bastida-Corcuera F.D."/>
            <person name="Simoes-Barbosa A."/>
            <person name="Brown M.T."/>
            <person name="Hayes R.D."/>
            <person name="Mukherjee M."/>
            <person name="Okumura C.Y."/>
            <person name="Schneider R."/>
            <person name="Smith A.J."/>
            <person name="Vanacova S."/>
            <person name="Villalvazo M."/>
            <person name="Haas B.J."/>
            <person name="Pertea M."/>
            <person name="Feldblyum T.V."/>
            <person name="Utterback T.R."/>
            <person name="Shu C.L."/>
            <person name="Osoegawa K."/>
            <person name="de Jong P.J."/>
            <person name="Hrdy I."/>
            <person name="Horvathova L."/>
            <person name="Zubacova Z."/>
            <person name="Dolezal P."/>
            <person name="Malik S.B."/>
            <person name="Logsdon J.M. Jr."/>
            <person name="Henze K."/>
            <person name="Gupta A."/>
            <person name="Wang C.C."/>
            <person name="Dunne R.L."/>
            <person name="Upcroft J.A."/>
            <person name="Upcroft P."/>
            <person name="White O."/>
            <person name="Salzberg S.L."/>
            <person name="Tang P."/>
            <person name="Chiu C.-H."/>
            <person name="Lee Y.-S."/>
            <person name="Embley T.M."/>
            <person name="Coombs G.H."/>
            <person name="Mottram J.C."/>
            <person name="Tachezy J."/>
            <person name="Fraser-Liggett C.M."/>
            <person name="Johnson P.J."/>
        </authorList>
    </citation>
    <scope>NUCLEOTIDE SEQUENCE [LARGE SCALE GENOMIC DNA]</scope>
    <source>
        <strain evidence="6">G3</strain>
    </source>
</reference>
<evidence type="ECO:0000256" key="2">
    <source>
        <dbReference type="ARBA" id="ARBA00022741"/>
    </source>
</evidence>
<dbReference type="AlphaFoldDB" id="A2DAP2"/>
<dbReference type="PROSITE" id="PS00108">
    <property type="entry name" value="PROTEIN_KINASE_ST"/>
    <property type="match status" value="1"/>
</dbReference>
<dbReference type="InterPro" id="IPR016024">
    <property type="entry name" value="ARM-type_fold"/>
</dbReference>
<dbReference type="InterPro" id="IPR001245">
    <property type="entry name" value="Ser-Thr/Tyr_kinase_cat_dom"/>
</dbReference>
<dbReference type="InterPro" id="IPR011009">
    <property type="entry name" value="Kinase-like_dom_sf"/>
</dbReference>
<dbReference type="Proteomes" id="UP000001542">
    <property type="component" value="Unassembled WGS sequence"/>
</dbReference>
<dbReference type="VEuPathDB" id="TrichDB:TVAGG3_0812000"/>
<gene>
    <name evidence="6" type="ORF">TVAG_035690</name>
</gene>
<dbReference type="SMR" id="A2DAP2"/>
<dbReference type="KEGG" id="tva:5468101"/>
<keyword evidence="6" id="KW-0808">Transferase</keyword>
<dbReference type="Gene3D" id="3.30.200.20">
    <property type="entry name" value="Phosphorylase Kinase, domain 1"/>
    <property type="match status" value="1"/>
</dbReference>
<dbReference type="PANTHER" id="PTHR23257">
    <property type="entry name" value="SERINE-THREONINE PROTEIN KINASE"/>
    <property type="match status" value="1"/>
</dbReference>
<dbReference type="Gene3D" id="1.10.510.10">
    <property type="entry name" value="Transferase(Phosphotransferase) domain 1"/>
    <property type="match status" value="1"/>
</dbReference>
<keyword evidence="1" id="KW-0723">Serine/threonine-protein kinase</keyword>
<dbReference type="SMART" id="SM00220">
    <property type="entry name" value="S_TKc"/>
    <property type="match status" value="1"/>
</dbReference>
<protein>
    <submittedName>
        <fullName evidence="6">TKL family protein kinase</fullName>
    </submittedName>
</protein>
<proteinExistence type="predicted"/>
<dbReference type="Pfam" id="PF00069">
    <property type="entry name" value="Pkinase"/>
    <property type="match status" value="1"/>
</dbReference>
<dbReference type="SUPFAM" id="SSF56112">
    <property type="entry name" value="Protein kinase-like (PK-like)"/>
    <property type="match status" value="1"/>
</dbReference>
<dbReference type="GO" id="GO:0005737">
    <property type="term" value="C:cytoplasm"/>
    <property type="evidence" value="ECO:0000318"/>
    <property type="project" value="GO_Central"/>
</dbReference>
<dbReference type="GO" id="GO:0004672">
    <property type="term" value="F:protein kinase activity"/>
    <property type="evidence" value="ECO:0000318"/>
    <property type="project" value="GO_Central"/>
</dbReference>
<feature type="binding site" evidence="4">
    <location>
        <position position="232"/>
    </location>
    <ligand>
        <name>ATP</name>
        <dbReference type="ChEBI" id="CHEBI:30616"/>
    </ligand>
</feature>
<evidence type="ECO:0000256" key="1">
    <source>
        <dbReference type="ARBA" id="ARBA00022527"/>
    </source>
</evidence>
<dbReference type="CDD" id="cd13999">
    <property type="entry name" value="STKc_MAP3K-like"/>
    <property type="match status" value="1"/>
</dbReference>
<evidence type="ECO:0000259" key="5">
    <source>
        <dbReference type="PROSITE" id="PS50011"/>
    </source>
</evidence>
<reference evidence="6" key="1">
    <citation type="submission" date="2006-10" db="EMBL/GenBank/DDBJ databases">
        <authorList>
            <person name="Amadeo P."/>
            <person name="Zhao Q."/>
            <person name="Wortman J."/>
            <person name="Fraser-Liggett C."/>
            <person name="Carlton J."/>
        </authorList>
    </citation>
    <scope>NUCLEOTIDE SEQUENCE</scope>
    <source>
        <strain evidence="6">G3</strain>
    </source>
</reference>
<keyword evidence="2 4" id="KW-0547">Nucleotide-binding</keyword>
<keyword evidence="3 4" id="KW-0067">ATP-binding</keyword>
<dbReference type="GO" id="GO:0007165">
    <property type="term" value="P:signal transduction"/>
    <property type="evidence" value="ECO:0000318"/>
    <property type="project" value="GO_Central"/>
</dbReference>
<feature type="domain" description="Protein kinase" evidence="5">
    <location>
        <begin position="203"/>
        <end position="459"/>
    </location>
</feature>
<organism evidence="6 7">
    <name type="scientific">Trichomonas vaginalis (strain ATCC PRA-98 / G3)</name>
    <dbReference type="NCBI Taxonomy" id="412133"/>
    <lineage>
        <taxon>Eukaryota</taxon>
        <taxon>Metamonada</taxon>
        <taxon>Parabasalia</taxon>
        <taxon>Trichomonadida</taxon>
        <taxon>Trichomonadidae</taxon>
        <taxon>Trichomonas</taxon>
    </lineage>
</organism>
<dbReference type="PRINTS" id="PR00109">
    <property type="entry name" value="TYRKINASE"/>
</dbReference>
<dbReference type="PROSITE" id="PS50011">
    <property type="entry name" value="PROTEIN_KINASE_DOM"/>
    <property type="match status" value="1"/>
</dbReference>
<dbReference type="PROSITE" id="PS00107">
    <property type="entry name" value="PROTEIN_KINASE_ATP"/>
    <property type="match status" value="1"/>
</dbReference>
<dbReference type="InterPro" id="IPR000719">
    <property type="entry name" value="Prot_kinase_dom"/>
</dbReference>
<dbReference type="InterPro" id="IPR017441">
    <property type="entry name" value="Protein_kinase_ATP_BS"/>
</dbReference>
<dbReference type="InParanoid" id="A2DAP2"/>
<dbReference type="OrthoDB" id="4062651at2759"/>
<evidence type="ECO:0000256" key="3">
    <source>
        <dbReference type="ARBA" id="ARBA00022840"/>
    </source>
</evidence>
<dbReference type="STRING" id="5722.A2DAP2"/>
<evidence type="ECO:0000256" key="4">
    <source>
        <dbReference type="PROSITE-ProRule" id="PRU10141"/>
    </source>
</evidence>
<dbReference type="SUPFAM" id="SSF48371">
    <property type="entry name" value="ARM repeat"/>
    <property type="match status" value="1"/>
</dbReference>
<dbReference type="EMBL" id="DS113183">
    <property type="protein sequence ID" value="EAY22545.1"/>
    <property type="molecule type" value="Genomic_DNA"/>
</dbReference>
<dbReference type="InterPro" id="IPR008271">
    <property type="entry name" value="Ser/Thr_kinase_AS"/>
</dbReference>
<dbReference type="RefSeq" id="XP_001583531.1">
    <property type="nucleotide sequence ID" value="XM_001583481.1"/>
</dbReference>
<name>A2DAP2_TRIV3</name>
<dbReference type="eggNOG" id="KOG0192">
    <property type="taxonomic scope" value="Eukaryota"/>
</dbReference>
<sequence>MSQENTGPLDRLIETIEASNRFPMVYIHGSKINGVIQCFRKIPNLIRQNPGKIANYGMSAVHMRAVQDILSYITQIQDLSFQCSKDMCVQFLLATSIQKPMEEISAMVIQLYKDFMTLEVPTVAELFKTFYDEIEQTNLVDMKRIALVLDQIKKKNREDAKENLAKRFNSLKKIGISADDTSENVAIPDLPSNLKIIINRDDFILGKSIGTGVSGNVYLGKNKNTGEEVAVKILHKKQLSGSELESYQREVYALSVLVHPCILKFCGYTEDPPYYILTEYMANGCLFDILRKRPQILTPTIRSLIALDIARGLEYLHSKGVIHRDMKSLNILIDNNYRARICDFGFVRSKNQATPMTGLIGTAHWMAPEVLLSSPNYDEKVDVYSYAILLWELLTNEPPFSGMNPSQITDLVINQGYRPPIPDNAPPNLTKLINKCWQTDPTKRLSMSKVVRYLFDPSYHFTGTDEAAFEAAAGPKPKSQFDLSIAASSLQNRNSSSNFGVKQTTNKAFLNASSGPSNDELVRKLSTQNDRENTLKQIFQKIDQTNDTSLVEKCMPYFTSIFENQDPSLPTLLQCLANSNCEAVFDVSIMKSLLAFSSSDSKELCELALLASVKAATVRLNYIASSAPNFLTQMHSFIKKPLSEAASVSLFRVTTQIVENISTEPPDRLYTILFWSVTKRTTTQTKKEAINSLAASMRLVQVRNSVVSFDSWFFDPDLTPVCISYAKYPEPARNDQSFYFALFNCAQSNPSKNIVEIAATLLHNEERFSKYLQKEVFSPEFFTFLVKSREIPEIFFRRRELYNAFAHLLNVYPEIVCEILKTQDVDSKLILKSHLPSKLSDKLLSCNDESLSILLMAAIYGAACPDDSYLSILSYLSKAVYGQNISLRAPAFLCIAKLLHYFSSKFDAAELMPAAAYYVNSDNRTTRRAAARLLKEHLTEPSVDLVRSATIFVENFSQPDECTKEAVEAFGVAAQSKGLDKDLRTKLSAIYQKTH</sequence>
<dbReference type="GO" id="GO:0005524">
    <property type="term" value="F:ATP binding"/>
    <property type="evidence" value="ECO:0007669"/>
    <property type="project" value="UniProtKB-UniRule"/>
</dbReference>
<dbReference type="VEuPathDB" id="TrichDB:TVAG_035690"/>